<keyword evidence="1" id="KW-0812">Transmembrane</keyword>
<evidence type="ECO:0000313" key="3">
    <source>
        <dbReference type="Proteomes" id="UP001302806"/>
    </source>
</evidence>
<reference evidence="2 3" key="1">
    <citation type="submission" date="2023-09" db="EMBL/GenBank/DDBJ databases">
        <title>Thalassobella suaedae gen. nov., sp. nov., a marine bacterium of the family Flavobacteriaceae isolated from a halophyte Suaeda japonica.</title>
        <authorList>
            <person name="Lee S.Y."/>
            <person name="Hwang C.Y."/>
        </authorList>
    </citation>
    <scope>NUCLEOTIDE SEQUENCE [LARGE SCALE GENOMIC DNA]</scope>
    <source>
        <strain evidence="2 3">HL-DH14</strain>
    </source>
</reference>
<feature type="transmembrane region" description="Helical" evidence="1">
    <location>
        <begin position="114"/>
        <end position="134"/>
    </location>
</feature>
<evidence type="ECO:0008006" key="4">
    <source>
        <dbReference type="Google" id="ProtNLM"/>
    </source>
</evidence>
<feature type="transmembrane region" description="Helical" evidence="1">
    <location>
        <begin position="51"/>
        <end position="78"/>
    </location>
</feature>
<protein>
    <recommendedName>
        <fullName evidence="4">DUF998 domain-containing protein</fullName>
    </recommendedName>
</protein>
<organism evidence="2 3">
    <name type="scientific">Thalassobellus suaedae</name>
    <dbReference type="NCBI Taxonomy" id="3074124"/>
    <lineage>
        <taxon>Bacteria</taxon>
        <taxon>Pseudomonadati</taxon>
        <taxon>Bacteroidota</taxon>
        <taxon>Flavobacteriia</taxon>
        <taxon>Flavobacteriales</taxon>
        <taxon>Flavobacteriaceae</taxon>
        <taxon>Thalassobellus</taxon>
    </lineage>
</organism>
<dbReference type="Proteomes" id="UP001302806">
    <property type="component" value="Chromosome"/>
</dbReference>
<accession>A0ABY9XWB2</accession>
<evidence type="ECO:0000313" key="2">
    <source>
        <dbReference type="EMBL" id="WNH10243.1"/>
    </source>
</evidence>
<proteinExistence type="predicted"/>
<dbReference type="RefSeq" id="WP_415866553.1">
    <property type="nucleotide sequence ID" value="NZ_CP134537.1"/>
</dbReference>
<evidence type="ECO:0000256" key="1">
    <source>
        <dbReference type="SAM" id="Phobius"/>
    </source>
</evidence>
<feature type="transmembrane region" description="Helical" evidence="1">
    <location>
        <begin position="90"/>
        <end position="108"/>
    </location>
</feature>
<feature type="transmembrane region" description="Helical" evidence="1">
    <location>
        <begin position="12"/>
        <end position="31"/>
    </location>
</feature>
<gene>
    <name evidence="2" type="ORF">RHP51_06060</name>
</gene>
<keyword evidence="1" id="KW-1133">Transmembrane helix</keyword>
<name>A0ABY9XWB2_9FLAO</name>
<feature type="transmembrane region" description="Helical" evidence="1">
    <location>
        <begin position="178"/>
        <end position="196"/>
    </location>
</feature>
<sequence length="202" mass="23320">MKLLITKSNLLAVLFTILAASFLLAFSYYFSVKFQIPLEAMTADPMSTFDAHPFIGLISNLGVLLWCTTASICFFAGFYLRQKKHNKEGLFLISNGVITSALLLDDFFMMHEYLFYTLQLVFYGVYLIGFIWYCYHFIRLIFLTEFIILGLAFAFLGASVFIDVVFPNVGFEYFIEDGFKFLGICTWMLYFVRTSYKMIIAP</sequence>
<keyword evidence="1" id="KW-0472">Membrane</keyword>
<dbReference type="EMBL" id="CP134537">
    <property type="protein sequence ID" value="WNH10243.1"/>
    <property type="molecule type" value="Genomic_DNA"/>
</dbReference>
<feature type="transmembrane region" description="Helical" evidence="1">
    <location>
        <begin position="146"/>
        <end position="166"/>
    </location>
</feature>